<evidence type="ECO:0000313" key="1">
    <source>
        <dbReference type="EMBL" id="KDR82913.1"/>
    </source>
</evidence>
<dbReference type="InterPro" id="IPR011008">
    <property type="entry name" value="Dimeric_a/b-barrel"/>
</dbReference>
<sequence>MTVATEFLSFNASGGLLADPSLAEPTYQYLKKADGCLSVRYGFQVEETRLLIIITWETYGHYQRITEREDYAAFITALPTNLASSLQIEVVEFNGDTSEALASPVTDTSIVTVKEGQTEQDINTRFTLTNEMGVKLRVAEHPDSKYPTLMVWGVVKDMPGSYIFLCGWDSIETHREYLKRSTEADLAPELQAIFSGLIDLDVRHVSVKTA</sequence>
<protein>
    <recommendedName>
        <fullName evidence="3">ABM domain-containing protein</fullName>
    </recommendedName>
</protein>
<dbReference type="SUPFAM" id="SSF54909">
    <property type="entry name" value="Dimeric alpha+beta barrel"/>
    <property type="match status" value="1"/>
</dbReference>
<evidence type="ECO:0008006" key="3">
    <source>
        <dbReference type="Google" id="ProtNLM"/>
    </source>
</evidence>
<dbReference type="HOGENOM" id="CLU_081631_3_0_1"/>
<accession>A0A067TV96</accession>
<dbReference type="Proteomes" id="UP000027222">
    <property type="component" value="Unassembled WGS sequence"/>
</dbReference>
<dbReference type="OrthoDB" id="3830579at2759"/>
<dbReference type="AlphaFoldDB" id="A0A067TV96"/>
<evidence type="ECO:0000313" key="2">
    <source>
        <dbReference type="Proteomes" id="UP000027222"/>
    </source>
</evidence>
<dbReference type="EMBL" id="KL142369">
    <property type="protein sequence ID" value="KDR82913.1"/>
    <property type="molecule type" value="Genomic_DNA"/>
</dbReference>
<gene>
    <name evidence="1" type="ORF">GALMADRAFT_238564</name>
</gene>
<proteinExistence type="predicted"/>
<name>A0A067TV96_GALM3</name>
<organism evidence="1 2">
    <name type="scientific">Galerina marginata (strain CBS 339.88)</name>
    <dbReference type="NCBI Taxonomy" id="685588"/>
    <lineage>
        <taxon>Eukaryota</taxon>
        <taxon>Fungi</taxon>
        <taxon>Dikarya</taxon>
        <taxon>Basidiomycota</taxon>
        <taxon>Agaricomycotina</taxon>
        <taxon>Agaricomycetes</taxon>
        <taxon>Agaricomycetidae</taxon>
        <taxon>Agaricales</taxon>
        <taxon>Agaricineae</taxon>
        <taxon>Strophariaceae</taxon>
        <taxon>Galerina</taxon>
    </lineage>
</organism>
<keyword evidence="2" id="KW-1185">Reference proteome</keyword>
<dbReference type="Gene3D" id="3.30.70.100">
    <property type="match status" value="1"/>
</dbReference>
<dbReference type="STRING" id="685588.A0A067TV96"/>
<reference evidence="2" key="1">
    <citation type="journal article" date="2014" name="Proc. Natl. Acad. Sci. U.S.A.">
        <title>Extensive sampling of basidiomycete genomes demonstrates inadequacy of the white-rot/brown-rot paradigm for wood decay fungi.</title>
        <authorList>
            <person name="Riley R."/>
            <person name="Salamov A.A."/>
            <person name="Brown D.W."/>
            <person name="Nagy L.G."/>
            <person name="Floudas D."/>
            <person name="Held B.W."/>
            <person name="Levasseur A."/>
            <person name="Lombard V."/>
            <person name="Morin E."/>
            <person name="Otillar R."/>
            <person name="Lindquist E.A."/>
            <person name="Sun H."/>
            <person name="LaButti K.M."/>
            <person name="Schmutz J."/>
            <person name="Jabbour D."/>
            <person name="Luo H."/>
            <person name="Baker S.E."/>
            <person name="Pisabarro A.G."/>
            <person name="Walton J.D."/>
            <person name="Blanchette R.A."/>
            <person name="Henrissat B."/>
            <person name="Martin F."/>
            <person name="Cullen D."/>
            <person name="Hibbett D.S."/>
            <person name="Grigoriev I.V."/>
        </authorList>
    </citation>
    <scope>NUCLEOTIDE SEQUENCE [LARGE SCALE GENOMIC DNA]</scope>
    <source>
        <strain evidence="2">CBS 339.88</strain>
    </source>
</reference>